<organism evidence="1 2">
    <name type="scientific">Trifolium medium</name>
    <dbReference type="NCBI Taxonomy" id="97028"/>
    <lineage>
        <taxon>Eukaryota</taxon>
        <taxon>Viridiplantae</taxon>
        <taxon>Streptophyta</taxon>
        <taxon>Embryophyta</taxon>
        <taxon>Tracheophyta</taxon>
        <taxon>Spermatophyta</taxon>
        <taxon>Magnoliopsida</taxon>
        <taxon>eudicotyledons</taxon>
        <taxon>Gunneridae</taxon>
        <taxon>Pentapetalae</taxon>
        <taxon>rosids</taxon>
        <taxon>fabids</taxon>
        <taxon>Fabales</taxon>
        <taxon>Fabaceae</taxon>
        <taxon>Papilionoideae</taxon>
        <taxon>50 kb inversion clade</taxon>
        <taxon>NPAAA clade</taxon>
        <taxon>Hologalegina</taxon>
        <taxon>IRL clade</taxon>
        <taxon>Trifolieae</taxon>
        <taxon>Trifolium</taxon>
    </lineage>
</organism>
<comment type="caution">
    <text evidence="1">The sequence shown here is derived from an EMBL/GenBank/DDBJ whole genome shotgun (WGS) entry which is preliminary data.</text>
</comment>
<name>A0A392VYQ3_9FABA</name>
<keyword evidence="2" id="KW-1185">Reference proteome</keyword>
<sequence length="40" mass="4532">RDSVAERARRQFSLFLASDPELSAFGRWLLAERGLARGLI</sequence>
<feature type="non-terminal residue" evidence="1">
    <location>
        <position position="1"/>
    </location>
</feature>
<evidence type="ECO:0000313" key="2">
    <source>
        <dbReference type="Proteomes" id="UP000265520"/>
    </source>
</evidence>
<dbReference type="EMBL" id="LXQA011282705">
    <property type="protein sequence ID" value="MCI91805.1"/>
    <property type="molecule type" value="Genomic_DNA"/>
</dbReference>
<protein>
    <submittedName>
        <fullName evidence="1">Uncharacterized protein</fullName>
    </submittedName>
</protein>
<evidence type="ECO:0000313" key="1">
    <source>
        <dbReference type="EMBL" id="MCI91805.1"/>
    </source>
</evidence>
<reference evidence="1 2" key="1">
    <citation type="journal article" date="2018" name="Front. Plant Sci.">
        <title>Red Clover (Trifolium pratense) and Zigzag Clover (T. medium) - A Picture of Genomic Similarities and Differences.</title>
        <authorList>
            <person name="Dluhosova J."/>
            <person name="Istvanek J."/>
            <person name="Nedelnik J."/>
            <person name="Repkova J."/>
        </authorList>
    </citation>
    <scope>NUCLEOTIDE SEQUENCE [LARGE SCALE GENOMIC DNA]</scope>
    <source>
        <strain evidence="2">cv. 10/8</strain>
        <tissue evidence="1">Leaf</tissue>
    </source>
</reference>
<accession>A0A392VYQ3</accession>
<proteinExistence type="predicted"/>
<dbReference type="Proteomes" id="UP000265520">
    <property type="component" value="Unassembled WGS sequence"/>
</dbReference>
<dbReference type="AlphaFoldDB" id="A0A392VYQ3"/>